<keyword evidence="3" id="KW-1185">Reference proteome</keyword>
<comment type="caution">
    <text evidence="2">The sequence shown here is derived from an EMBL/GenBank/DDBJ whole genome shotgun (WGS) entry which is preliminary data.</text>
</comment>
<dbReference type="EMBL" id="LWDF02001304">
    <property type="protein sequence ID" value="KAE8239469.1"/>
    <property type="molecule type" value="Genomic_DNA"/>
</dbReference>
<feature type="region of interest" description="Disordered" evidence="1">
    <location>
        <begin position="195"/>
        <end position="232"/>
    </location>
</feature>
<feature type="region of interest" description="Disordered" evidence="1">
    <location>
        <begin position="247"/>
        <end position="396"/>
    </location>
</feature>
<proteinExistence type="predicted"/>
<feature type="compositionally biased region" description="Acidic residues" evidence="1">
    <location>
        <begin position="199"/>
        <end position="229"/>
    </location>
</feature>
<dbReference type="Proteomes" id="UP000077521">
    <property type="component" value="Unassembled WGS sequence"/>
</dbReference>
<evidence type="ECO:0000313" key="2">
    <source>
        <dbReference type="EMBL" id="KAE8239469.1"/>
    </source>
</evidence>
<evidence type="ECO:0000256" key="1">
    <source>
        <dbReference type="SAM" id="MobiDB-lite"/>
    </source>
</evidence>
<sequence>MNRSGQPTRSSTRTPSGSLEDPFVLPSSSSRAATEEETSQASDNGSSSARKPRSQAIPWTSEDVYKYVEIIKNNPAYQASLLKGHKKKPNGNERDDKISQNTYYKAISRIGNLGRNLDQMRQKLAWVHSKYQLEIDAMSQTGRGLLLSDMRSGTIKNAREQLLKKYSWFDMYHEMMRDRASSDPDFLVTGKGVLQLSSTDDEESMDFEDGDDGPEEDETADELMGDDGPDGLNLLTQAALRAEIRRYNRDTDSNDSFSEEQPSDSDNRPSLNTATPRARPPNRRSSPINNGRQLPTLGSLAQDSQDDPMYRGSNSASRGSSSASRLGSPGPSSRSTSHPSKGKAPVRPPTASDTAKSTPSKNASPGPSTQEAKGKAPIRGSTTPKRSANGKSKLSDSVANEFDRFYEERQHRTEVVARASIEKEHTKRFRLELKSQAAEKQADVFDRQMTSLQTRMDSMNIMINTISSQLASINAHIGTMSRKVDTLVPSSSNPAAQP</sequence>
<feature type="compositionally biased region" description="Low complexity" evidence="1">
    <location>
        <begin position="272"/>
        <end position="287"/>
    </location>
</feature>
<protein>
    <submittedName>
        <fullName evidence="2">Uncharacterized protein</fullName>
    </submittedName>
</protein>
<accession>A0A8T8SFU3</accession>
<feature type="compositionally biased region" description="Polar residues" evidence="1">
    <location>
        <begin position="351"/>
        <end position="371"/>
    </location>
</feature>
<gene>
    <name evidence="2" type="ORF">A4X13_0g8188</name>
</gene>
<feature type="compositionally biased region" description="Low complexity" evidence="1">
    <location>
        <begin position="1"/>
        <end position="18"/>
    </location>
</feature>
<feature type="compositionally biased region" description="Polar residues" evidence="1">
    <location>
        <begin position="380"/>
        <end position="396"/>
    </location>
</feature>
<feature type="compositionally biased region" description="Low complexity" evidence="1">
    <location>
        <begin position="311"/>
        <end position="339"/>
    </location>
</feature>
<feature type="region of interest" description="Disordered" evidence="1">
    <location>
        <begin position="1"/>
        <end position="55"/>
    </location>
</feature>
<evidence type="ECO:0000313" key="3">
    <source>
        <dbReference type="Proteomes" id="UP000077521"/>
    </source>
</evidence>
<organism evidence="2 3">
    <name type="scientific">Tilletia indica</name>
    <dbReference type="NCBI Taxonomy" id="43049"/>
    <lineage>
        <taxon>Eukaryota</taxon>
        <taxon>Fungi</taxon>
        <taxon>Dikarya</taxon>
        <taxon>Basidiomycota</taxon>
        <taxon>Ustilaginomycotina</taxon>
        <taxon>Exobasidiomycetes</taxon>
        <taxon>Tilletiales</taxon>
        <taxon>Tilletiaceae</taxon>
        <taxon>Tilletia</taxon>
    </lineage>
</organism>
<name>A0A8T8SFU3_9BASI</name>
<dbReference type="AlphaFoldDB" id="A0A8T8SFU3"/>
<reference evidence="2" key="1">
    <citation type="submission" date="2016-04" db="EMBL/GenBank/DDBJ databases">
        <authorList>
            <person name="Nguyen H.D."/>
            <person name="Samba Siva P."/>
            <person name="Cullis J."/>
            <person name="Levesque C.A."/>
            <person name="Hambleton S."/>
        </authorList>
    </citation>
    <scope>NUCLEOTIDE SEQUENCE</scope>
    <source>
        <strain evidence="2">DAOMC 236416</strain>
    </source>
</reference>
<reference evidence="2" key="2">
    <citation type="journal article" date="2019" name="IMA Fungus">
        <title>Genome sequencing and comparison of five Tilletia species to identify candidate genes for the detection of regulated species infecting wheat.</title>
        <authorList>
            <person name="Nguyen H.D.T."/>
            <person name="Sultana T."/>
            <person name="Kesanakurti P."/>
            <person name="Hambleton S."/>
        </authorList>
    </citation>
    <scope>NUCLEOTIDE SEQUENCE</scope>
    <source>
        <strain evidence="2">DAOMC 236416</strain>
    </source>
</reference>